<keyword evidence="1" id="KW-0472">Membrane</keyword>
<evidence type="ECO:0000313" key="2">
    <source>
        <dbReference type="EMBL" id="MBK1788448.1"/>
    </source>
</evidence>
<feature type="transmembrane region" description="Helical" evidence="1">
    <location>
        <begin position="88"/>
        <end position="109"/>
    </location>
</feature>
<dbReference type="EMBL" id="JAENJH010000010">
    <property type="protein sequence ID" value="MBK1788448.1"/>
    <property type="molecule type" value="Genomic_DNA"/>
</dbReference>
<evidence type="ECO:0000313" key="3">
    <source>
        <dbReference type="Proteomes" id="UP000635245"/>
    </source>
</evidence>
<evidence type="ECO:0000256" key="1">
    <source>
        <dbReference type="SAM" id="Phobius"/>
    </source>
</evidence>
<feature type="transmembrane region" description="Helical" evidence="1">
    <location>
        <begin position="57"/>
        <end position="81"/>
    </location>
</feature>
<comment type="caution">
    <text evidence="2">The sequence shown here is derived from an EMBL/GenBank/DDBJ whole genome shotgun (WGS) entry which is preliminary data.</text>
</comment>
<protein>
    <submittedName>
        <fullName evidence="2">DUF1772 domain-containing protein</fullName>
    </submittedName>
</protein>
<dbReference type="InterPro" id="IPR013901">
    <property type="entry name" value="Anthrone_oxy"/>
</dbReference>
<sequence length="161" mass="16710">MTDGLFVTLTLLAALGSGLIAGVFFAFSTFVMAAFARLPAATGAVAMRSVNRTVLNPLFLSVFGGTALLSAVLAVLSVVSWPDHGGGWSLAAGVSYVAGSFVLTAVVHVPRNEALGRIDPDSGEAAAFWARYVPVWTAWNHVRTLASLAACALFVVALVTR</sequence>
<name>A0A934QXR0_9PSEU</name>
<gene>
    <name evidence="2" type="ORF">JHE00_29310</name>
</gene>
<keyword evidence="1" id="KW-1133">Transmembrane helix</keyword>
<proteinExistence type="predicted"/>
<dbReference type="RefSeq" id="WP_200324368.1">
    <property type="nucleotide sequence ID" value="NZ_JAENJH010000010.1"/>
</dbReference>
<reference evidence="2" key="1">
    <citation type="submission" date="2020-12" db="EMBL/GenBank/DDBJ databases">
        <title>Prauserella sp. ASG 168, a novel actinomycete isolated from cave rock.</title>
        <authorList>
            <person name="Suriyachadkun C."/>
        </authorList>
    </citation>
    <scope>NUCLEOTIDE SEQUENCE</scope>
    <source>
        <strain evidence="2">ASG 168</strain>
    </source>
</reference>
<dbReference type="Pfam" id="PF08592">
    <property type="entry name" value="Anthrone_oxy"/>
    <property type="match status" value="1"/>
</dbReference>
<dbReference type="Proteomes" id="UP000635245">
    <property type="component" value="Unassembled WGS sequence"/>
</dbReference>
<keyword evidence="3" id="KW-1185">Reference proteome</keyword>
<dbReference type="AlphaFoldDB" id="A0A934QXR0"/>
<keyword evidence="1" id="KW-0812">Transmembrane</keyword>
<accession>A0A934QXR0</accession>
<organism evidence="2 3">
    <name type="scientific">Prauserella cavernicola</name>
    <dbReference type="NCBI Taxonomy" id="2800127"/>
    <lineage>
        <taxon>Bacteria</taxon>
        <taxon>Bacillati</taxon>
        <taxon>Actinomycetota</taxon>
        <taxon>Actinomycetes</taxon>
        <taxon>Pseudonocardiales</taxon>
        <taxon>Pseudonocardiaceae</taxon>
        <taxon>Prauserella</taxon>
    </lineage>
</organism>